<sequence>MPIPAGNARYSAITSQLFFATACECIETIAGRVLIPLQCHYLILNHCHSSAMCLPALLNHLWGTVRQARRL</sequence>
<proteinExistence type="predicted"/>
<evidence type="ECO:0000313" key="1">
    <source>
        <dbReference type="EMBL" id="KAE8383626.1"/>
    </source>
</evidence>
<keyword evidence="2" id="KW-1185">Reference proteome</keyword>
<accession>A0A5N7BP64</accession>
<organism evidence="1 2">
    <name type="scientific">Aspergillus bertholletiae</name>
    <dbReference type="NCBI Taxonomy" id="1226010"/>
    <lineage>
        <taxon>Eukaryota</taxon>
        <taxon>Fungi</taxon>
        <taxon>Dikarya</taxon>
        <taxon>Ascomycota</taxon>
        <taxon>Pezizomycotina</taxon>
        <taxon>Eurotiomycetes</taxon>
        <taxon>Eurotiomycetidae</taxon>
        <taxon>Eurotiales</taxon>
        <taxon>Aspergillaceae</taxon>
        <taxon>Aspergillus</taxon>
        <taxon>Aspergillus subgen. Circumdati</taxon>
    </lineage>
</organism>
<dbReference type="Proteomes" id="UP000326198">
    <property type="component" value="Unassembled WGS sequence"/>
</dbReference>
<reference evidence="1 2" key="1">
    <citation type="submission" date="2019-04" db="EMBL/GenBank/DDBJ databases">
        <title>Friends and foes A comparative genomics studyof 23 Aspergillus species from section Flavi.</title>
        <authorList>
            <consortium name="DOE Joint Genome Institute"/>
            <person name="Kjaerbolling I."/>
            <person name="Vesth T."/>
            <person name="Frisvad J.C."/>
            <person name="Nybo J.L."/>
            <person name="Theobald S."/>
            <person name="Kildgaard S."/>
            <person name="Isbrandt T."/>
            <person name="Kuo A."/>
            <person name="Sato A."/>
            <person name="Lyhne E.K."/>
            <person name="Kogle M.E."/>
            <person name="Wiebenga A."/>
            <person name="Kun R.S."/>
            <person name="Lubbers R.J."/>
            <person name="Makela M.R."/>
            <person name="Barry K."/>
            <person name="Chovatia M."/>
            <person name="Clum A."/>
            <person name="Daum C."/>
            <person name="Haridas S."/>
            <person name="He G."/>
            <person name="LaButti K."/>
            <person name="Lipzen A."/>
            <person name="Mondo S."/>
            <person name="Riley R."/>
            <person name="Salamov A."/>
            <person name="Simmons B.A."/>
            <person name="Magnuson J.K."/>
            <person name="Henrissat B."/>
            <person name="Mortensen U.H."/>
            <person name="Larsen T.O."/>
            <person name="Devries R.P."/>
            <person name="Grigoriev I.V."/>
            <person name="Machida M."/>
            <person name="Baker S.E."/>
            <person name="Andersen M.R."/>
        </authorList>
    </citation>
    <scope>NUCLEOTIDE SEQUENCE [LARGE SCALE GENOMIC DNA]</scope>
    <source>
        <strain evidence="1 2">IBT 29228</strain>
    </source>
</reference>
<dbReference type="EMBL" id="ML736154">
    <property type="protein sequence ID" value="KAE8383626.1"/>
    <property type="molecule type" value="Genomic_DNA"/>
</dbReference>
<feature type="non-terminal residue" evidence="1">
    <location>
        <position position="71"/>
    </location>
</feature>
<dbReference type="AlphaFoldDB" id="A0A5N7BP64"/>
<gene>
    <name evidence="1" type="ORF">BDV26DRAFT_251334</name>
</gene>
<protein>
    <submittedName>
        <fullName evidence="1">Uncharacterized protein</fullName>
    </submittedName>
</protein>
<name>A0A5N7BP64_9EURO</name>
<evidence type="ECO:0000313" key="2">
    <source>
        <dbReference type="Proteomes" id="UP000326198"/>
    </source>
</evidence>